<dbReference type="AlphaFoldDB" id="A0A699XSG9"/>
<sequence length="58" mass="5905">QGLDLRQLDISGSVEGGKVLSTTIAAVSGTRTAVVNVISLEKDVKAHEALVNSLTGGK</sequence>
<dbReference type="EMBL" id="BKCJ011883808">
    <property type="protein sequence ID" value="GFD60876.1"/>
    <property type="molecule type" value="Genomic_DNA"/>
</dbReference>
<accession>A0A699XSG9</accession>
<proteinExistence type="predicted"/>
<evidence type="ECO:0000313" key="1">
    <source>
        <dbReference type="EMBL" id="GFD60876.1"/>
    </source>
</evidence>
<gene>
    <name evidence="1" type="ORF">Tci_932845</name>
</gene>
<feature type="non-terminal residue" evidence="1">
    <location>
        <position position="1"/>
    </location>
</feature>
<protein>
    <submittedName>
        <fullName evidence="1">Uncharacterized protein</fullName>
    </submittedName>
</protein>
<organism evidence="1">
    <name type="scientific">Tanacetum cinerariifolium</name>
    <name type="common">Dalmatian daisy</name>
    <name type="synonym">Chrysanthemum cinerariifolium</name>
    <dbReference type="NCBI Taxonomy" id="118510"/>
    <lineage>
        <taxon>Eukaryota</taxon>
        <taxon>Viridiplantae</taxon>
        <taxon>Streptophyta</taxon>
        <taxon>Embryophyta</taxon>
        <taxon>Tracheophyta</taxon>
        <taxon>Spermatophyta</taxon>
        <taxon>Magnoliopsida</taxon>
        <taxon>eudicotyledons</taxon>
        <taxon>Gunneridae</taxon>
        <taxon>Pentapetalae</taxon>
        <taxon>asterids</taxon>
        <taxon>campanulids</taxon>
        <taxon>Asterales</taxon>
        <taxon>Asteraceae</taxon>
        <taxon>Asteroideae</taxon>
        <taxon>Anthemideae</taxon>
        <taxon>Anthemidinae</taxon>
        <taxon>Tanacetum</taxon>
    </lineage>
</organism>
<name>A0A699XSG9_TANCI</name>
<comment type="caution">
    <text evidence="1">The sequence shown here is derived from an EMBL/GenBank/DDBJ whole genome shotgun (WGS) entry which is preliminary data.</text>
</comment>
<reference evidence="1" key="1">
    <citation type="journal article" date="2019" name="Sci. Rep.">
        <title>Draft genome of Tanacetum cinerariifolium, the natural source of mosquito coil.</title>
        <authorList>
            <person name="Yamashiro T."/>
            <person name="Shiraishi A."/>
            <person name="Satake H."/>
            <person name="Nakayama K."/>
        </authorList>
    </citation>
    <scope>NUCLEOTIDE SEQUENCE</scope>
</reference>